<feature type="non-terminal residue" evidence="1">
    <location>
        <position position="22"/>
    </location>
</feature>
<dbReference type="EMBL" id="LAZR01025737">
    <property type="protein sequence ID" value="KKL70958.1"/>
    <property type="molecule type" value="Genomic_DNA"/>
</dbReference>
<dbReference type="AlphaFoldDB" id="A0A0F9EA76"/>
<sequence>MYIASRANHRIRKVNTNGIITT</sequence>
<comment type="caution">
    <text evidence="1">The sequence shown here is derived from an EMBL/GenBank/DDBJ whole genome shotgun (WGS) entry which is preliminary data.</text>
</comment>
<accession>A0A0F9EA76</accession>
<proteinExistence type="predicted"/>
<reference evidence="1" key="1">
    <citation type="journal article" date="2015" name="Nature">
        <title>Complex archaea that bridge the gap between prokaryotes and eukaryotes.</title>
        <authorList>
            <person name="Spang A."/>
            <person name="Saw J.H."/>
            <person name="Jorgensen S.L."/>
            <person name="Zaremba-Niedzwiedzka K."/>
            <person name="Martijn J."/>
            <person name="Lind A.E."/>
            <person name="van Eijk R."/>
            <person name="Schleper C."/>
            <person name="Guy L."/>
            <person name="Ettema T.J."/>
        </authorList>
    </citation>
    <scope>NUCLEOTIDE SEQUENCE</scope>
</reference>
<evidence type="ECO:0000313" key="1">
    <source>
        <dbReference type="EMBL" id="KKL70958.1"/>
    </source>
</evidence>
<name>A0A0F9EA76_9ZZZZ</name>
<gene>
    <name evidence="1" type="ORF">LCGC14_2099740</name>
</gene>
<organism evidence="1">
    <name type="scientific">marine sediment metagenome</name>
    <dbReference type="NCBI Taxonomy" id="412755"/>
    <lineage>
        <taxon>unclassified sequences</taxon>
        <taxon>metagenomes</taxon>
        <taxon>ecological metagenomes</taxon>
    </lineage>
</organism>
<protein>
    <submittedName>
        <fullName evidence="1">Uncharacterized protein</fullName>
    </submittedName>
</protein>